<feature type="region of interest" description="Disordered" evidence="1">
    <location>
        <begin position="80"/>
        <end position="104"/>
    </location>
</feature>
<dbReference type="AlphaFoldDB" id="A0A813GXF9"/>
<evidence type="ECO:0000313" key="3">
    <source>
        <dbReference type="Proteomes" id="UP000654075"/>
    </source>
</evidence>
<gene>
    <name evidence="2" type="ORF">PGLA1383_LOCUS46360</name>
</gene>
<dbReference type="Proteomes" id="UP000654075">
    <property type="component" value="Unassembled WGS sequence"/>
</dbReference>
<reference evidence="2" key="1">
    <citation type="submission" date="2021-02" db="EMBL/GenBank/DDBJ databases">
        <authorList>
            <person name="Dougan E. K."/>
            <person name="Rhodes N."/>
            <person name="Thang M."/>
            <person name="Chan C."/>
        </authorList>
    </citation>
    <scope>NUCLEOTIDE SEQUENCE</scope>
</reference>
<keyword evidence="3" id="KW-1185">Reference proteome</keyword>
<evidence type="ECO:0000256" key="1">
    <source>
        <dbReference type="SAM" id="MobiDB-lite"/>
    </source>
</evidence>
<organism evidence="2 3">
    <name type="scientific">Polarella glacialis</name>
    <name type="common">Dinoflagellate</name>
    <dbReference type="NCBI Taxonomy" id="89957"/>
    <lineage>
        <taxon>Eukaryota</taxon>
        <taxon>Sar</taxon>
        <taxon>Alveolata</taxon>
        <taxon>Dinophyceae</taxon>
        <taxon>Suessiales</taxon>
        <taxon>Suessiaceae</taxon>
        <taxon>Polarella</taxon>
    </lineage>
</organism>
<protein>
    <submittedName>
        <fullName evidence="2">Uncharacterized protein</fullName>
    </submittedName>
</protein>
<sequence>LLFTMAAKPSYPSVKMGLPPADPSKIQPFPGVSTKYLPHEALDIYAAKIMDERKAYQSPSSKQWFRDFRKQKREMERTEQMIKDFRMSRSRSLPSITAKEAHSA</sequence>
<name>A0A813GXF9_POLGL</name>
<dbReference type="EMBL" id="CAJNNV010029753">
    <property type="protein sequence ID" value="CAE8629960.1"/>
    <property type="molecule type" value="Genomic_DNA"/>
</dbReference>
<proteinExistence type="predicted"/>
<accession>A0A813GXF9</accession>
<comment type="caution">
    <text evidence="2">The sequence shown here is derived from an EMBL/GenBank/DDBJ whole genome shotgun (WGS) entry which is preliminary data.</text>
</comment>
<feature type="non-terminal residue" evidence="2">
    <location>
        <position position="1"/>
    </location>
</feature>
<evidence type="ECO:0000313" key="2">
    <source>
        <dbReference type="EMBL" id="CAE8629960.1"/>
    </source>
</evidence>